<sequence length="64" mass="7578">MKNKNENKLKNENIEKLEYDILGNAFIGDLYNNQEELDNTNQNLIMHLQSNQIKKASKDTKNRR</sequence>
<keyword evidence="2" id="KW-1185">Reference proteome</keyword>
<reference evidence="1 2" key="1">
    <citation type="submission" date="2020-08" db="EMBL/GenBank/DDBJ databases">
        <authorList>
            <person name="Liu C."/>
            <person name="Sun Q."/>
        </authorList>
    </citation>
    <scope>NUCLEOTIDE SEQUENCE [LARGE SCALE GENOMIC DNA]</scope>
    <source>
        <strain evidence="1 2">NSJ-18</strain>
    </source>
</reference>
<protein>
    <submittedName>
        <fullName evidence="1">Uncharacterized protein</fullName>
    </submittedName>
</protein>
<comment type="caution">
    <text evidence="1">The sequence shown here is derived from an EMBL/GenBank/DDBJ whole genome shotgun (WGS) entry which is preliminary data.</text>
</comment>
<evidence type="ECO:0000313" key="1">
    <source>
        <dbReference type="EMBL" id="MBC5996585.1"/>
    </source>
</evidence>
<organism evidence="1 2">
    <name type="scientific">Romboutsia faecis</name>
    <dbReference type="NCBI Taxonomy" id="2764597"/>
    <lineage>
        <taxon>Bacteria</taxon>
        <taxon>Bacillati</taxon>
        <taxon>Bacillota</taxon>
        <taxon>Clostridia</taxon>
        <taxon>Peptostreptococcales</taxon>
        <taxon>Peptostreptococcaceae</taxon>
        <taxon>Romboutsia</taxon>
    </lineage>
</organism>
<dbReference type="EMBL" id="JACRWE010000003">
    <property type="protein sequence ID" value="MBC5996585.1"/>
    <property type="molecule type" value="Genomic_DNA"/>
</dbReference>
<gene>
    <name evidence="1" type="ORF">H8923_07420</name>
</gene>
<evidence type="ECO:0000313" key="2">
    <source>
        <dbReference type="Proteomes" id="UP000609849"/>
    </source>
</evidence>
<dbReference type="RefSeq" id="WP_153926126.1">
    <property type="nucleotide sequence ID" value="NZ_JACRWE010000003.1"/>
</dbReference>
<dbReference type="Proteomes" id="UP000609849">
    <property type="component" value="Unassembled WGS sequence"/>
</dbReference>
<name>A0ABR7JNW3_9FIRM</name>
<proteinExistence type="predicted"/>
<accession>A0ABR7JNW3</accession>